<evidence type="ECO:0000256" key="7">
    <source>
        <dbReference type="ARBA" id="ARBA00022692"/>
    </source>
</evidence>
<evidence type="ECO:0000256" key="12">
    <source>
        <dbReference type="ARBA" id="ARBA00023128"/>
    </source>
</evidence>
<comment type="function">
    <text evidence="15">Core subunit of the mitochondrial membrane respiratory chain NADH dehydrogenase (Complex I) which catalyzes electron transfer from NADH through the respiratory chain, using ubiquinone as an electron acceptor. Essential for the catalytic activity and assembly of complex I.</text>
</comment>
<keyword evidence="5 15" id="KW-0813">Transport</keyword>
<keyword evidence="6 15" id="KW-0679">Respiratory chain</keyword>
<dbReference type="EC" id="7.1.1.2" evidence="3 15"/>
<evidence type="ECO:0000313" key="17">
    <source>
        <dbReference type="EMBL" id="BAP90320.1"/>
    </source>
</evidence>
<dbReference type="PANTHER" id="PTHR11435:SF1">
    <property type="entry name" value="NADH-UBIQUINONE OXIDOREDUCTASE CHAIN 6"/>
    <property type="match status" value="1"/>
</dbReference>
<feature type="transmembrane region" description="Helical" evidence="15">
    <location>
        <begin position="28"/>
        <end position="46"/>
    </location>
</feature>
<evidence type="ECO:0000256" key="9">
    <source>
        <dbReference type="ARBA" id="ARBA00022982"/>
    </source>
</evidence>
<comment type="similarity">
    <text evidence="2 15">Belongs to the complex I subunit 6 family.</text>
</comment>
<dbReference type="InterPro" id="IPR042106">
    <property type="entry name" value="Nuo/plastoQ_OxRdtase_6_NuoJ"/>
</dbReference>
<evidence type="ECO:0000256" key="14">
    <source>
        <dbReference type="ARBA" id="ARBA00049551"/>
    </source>
</evidence>
<feature type="transmembrane region" description="Helical" evidence="15">
    <location>
        <begin position="53"/>
        <end position="75"/>
    </location>
</feature>
<name>A0A0A1H9X8_9SAUR</name>
<evidence type="ECO:0000256" key="16">
    <source>
        <dbReference type="SAM" id="SignalP"/>
    </source>
</evidence>
<comment type="catalytic activity">
    <reaction evidence="14 15">
        <text>a ubiquinone + NADH + 5 H(+)(in) = a ubiquinol + NAD(+) + 4 H(+)(out)</text>
        <dbReference type="Rhea" id="RHEA:29091"/>
        <dbReference type="Rhea" id="RHEA-COMP:9565"/>
        <dbReference type="Rhea" id="RHEA-COMP:9566"/>
        <dbReference type="ChEBI" id="CHEBI:15378"/>
        <dbReference type="ChEBI" id="CHEBI:16389"/>
        <dbReference type="ChEBI" id="CHEBI:17976"/>
        <dbReference type="ChEBI" id="CHEBI:57540"/>
        <dbReference type="ChEBI" id="CHEBI:57945"/>
        <dbReference type="EC" id="7.1.1.2"/>
    </reaction>
</comment>
<dbReference type="RefSeq" id="YP_009110541.1">
    <property type="nucleotide sequence ID" value="NC_025783.1"/>
</dbReference>
<evidence type="ECO:0000256" key="1">
    <source>
        <dbReference type="ARBA" id="ARBA00004225"/>
    </source>
</evidence>
<dbReference type="EMBL" id="AB738950">
    <property type="protein sequence ID" value="BAP90320.1"/>
    <property type="molecule type" value="Genomic_DNA"/>
</dbReference>
<dbReference type="GO" id="GO:0008137">
    <property type="term" value="F:NADH dehydrogenase (ubiquinone) activity"/>
    <property type="evidence" value="ECO:0007669"/>
    <property type="project" value="UniProtKB-UniRule"/>
</dbReference>
<keyword evidence="13 15" id="KW-0472">Membrane</keyword>
<reference evidence="17" key="1">
    <citation type="journal article" date="2014" name="BMC Genomics">
        <title>Gene rearrangements in gekkonid mitochondrial genomes with shuffling, loss, and reassignment of tRNA genes.</title>
        <authorList>
            <person name="Kumazawa Y."/>
            <person name="Miura S."/>
            <person name="Yamada C."/>
            <person name="Hashiguchi Y."/>
        </authorList>
    </citation>
    <scope>NUCLEOTIDE SEQUENCE</scope>
    <source>
        <strain evidence="17">Uebe3</strain>
    </source>
</reference>
<comment type="subcellular location">
    <subcellularLocation>
        <location evidence="1 15">Mitochondrion membrane</location>
        <topology evidence="1 15">Multi-pass membrane protein</topology>
    </subcellularLocation>
</comment>
<dbReference type="GO" id="GO:0031966">
    <property type="term" value="C:mitochondrial membrane"/>
    <property type="evidence" value="ECO:0007669"/>
    <property type="project" value="UniProtKB-SubCell"/>
</dbReference>
<evidence type="ECO:0000256" key="4">
    <source>
        <dbReference type="ARBA" id="ARBA00021095"/>
    </source>
</evidence>
<dbReference type="CTD" id="4541"/>
<evidence type="ECO:0000256" key="8">
    <source>
        <dbReference type="ARBA" id="ARBA00022967"/>
    </source>
</evidence>
<feature type="signal peptide" evidence="16">
    <location>
        <begin position="1"/>
        <end position="18"/>
    </location>
</feature>
<dbReference type="InterPro" id="IPR050269">
    <property type="entry name" value="ComplexI_Subunit6"/>
</dbReference>
<keyword evidence="8 15" id="KW-1278">Translocase</keyword>
<keyword evidence="16" id="KW-0732">Signal</keyword>
<evidence type="ECO:0000256" key="11">
    <source>
        <dbReference type="ARBA" id="ARBA00023027"/>
    </source>
</evidence>
<dbReference type="InterPro" id="IPR001457">
    <property type="entry name" value="NADH_UbQ/plastoQ_OxRdtase_su6"/>
</dbReference>
<protein>
    <recommendedName>
        <fullName evidence="4 15">NADH-ubiquinone oxidoreductase chain 6</fullName>
        <ecNumber evidence="3 15">7.1.1.2</ecNumber>
    </recommendedName>
</protein>
<proteinExistence type="inferred from homology"/>
<dbReference type="Pfam" id="PF00499">
    <property type="entry name" value="Oxidored_q3"/>
    <property type="match status" value="1"/>
</dbReference>
<evidence type="ECO:0000256" key="13">
    <source>
        <dbReference type="ARBA" id="ARBA00023136"/>
    </source>
</evidence>
<evidence type="ECO:0000256" key="3">
    <source>
        <dbReference type="ARBA" id="ARBA00012944"/>
    </source>
</evidence>
<dbReference type="Gene3D" id="1.20.120.1200">
    <property type="entry name" value="NADH-ubiquinone/plastoquinone oxidoreductase chain 6, subunit NuoJ"/>
    <property type="match status" value="1"/>
</dbReference>
<accession>A0A0A1H9X8</accession>
<keyword evidence="9 15" id="KW-0249">Electron transport</keyword>
<dbReference type="GeneID" id="22283878"/>
<feature type="transmembrane region" description="Helical" evidence="15">
    <location>
        <begin position="87"/>
        <end position="109"/>
    </location>
</feature>
<evidence type="ECO:0000256" key="10">
    <source>
        <dbReference type="ARBA" id="ARBA00022989"/>
    </source>
</evidence>
<dbReference type="PANTHER" id="PTHR11435">
    <property type="entry name" value="NADH UBIQUINONE OXIDOREDUCTASE SUBUNIT ND6"/>
    <property type="match status" value="1"/>
</dbReference>
<dbReference type="AlphaFoldDB" id="A0A0A1H9X8"/>
<geneLocation type="mitochondrion" evidence="17"/>
<gene>
    <name evidence="17" type="primary">ND6</name>
</gene>
<evidence type="ECO:0000256" key="15">
    <source>
        <dbReference type="RuleBase" id="RU004430"/>
    </source>
</evidence>
<keyword evidence="10 15" id="KW-1133">Transmembrane helix</keyword>
<feature type="chain" id="PRO_5001985295" description="NADH-ubiquinone oxidoreductase chain 6" evidence="16">
    <location>
        <begin position="19"/>
        <end position="173"/>
    </location>
</feature>
<organism evidence="17">
    <name type="scientific">Uroplatus ebenaui</name>
    <dbReference type="NCBI Taxonomy" id="357318"/>
    <lineage>
        <taxon>Eukaryota</taxon>
        <taxon>Metazoa</taxon>
        <taxon>Chordata</taxon>
        <taxon>Craniata</taxon>
        <taxon>Vertebrata</taxon>
        <taxon>Euteleostomi</taxon>
        <taxon>Lepidosauria</taxon>
        <taxon>Squamata</taxon>
        <taxon>Bifurcata</taxon>
        <taxon>Gekkota</taxon>
        <taxon>Gekkonidae</taxon>
        <taxon>Gekkoninae</taxon>
        <taxon>Uroplatus</taxon>
    </lineage>
</organism>
<keyword evidence="11 15" id="KW-0520">NAD</keyword>
<evidence type="ECO:0000256" key="5">
    <source>
        <dbReference type="ARBA" id="ARBA00022448"/>
    </source>
</evidence>
<keyword evidence="7 15" id="KW-0812">Transmembrane</keyword>
<sequence>MTYLMCLLIILLFFGVVGVVVNPAPYYGVVGLVVAAAAGCGLLVCLEGSFIGLILFLIYLGGMVVVFAYSVALAAEPRPVGWVDEAVLGSVGVYVFIFVLLGVVGDVGVCADFGVCGGRSQGVFVMRTDVCAVVLLFSEGGGLLLLSGLGLTLTLFAVLELVRGPGRGCLRSS</sequence>
<evidence type="ECO:0000256" key="6">
    <source>
        <dbReference type="ARBA" id="ARBA00022660"/>
    </source>
</evidence>
<keyword evidence="15" id="KW-0830">Ubiquinone</keyword>
<evidence type="ECO:0000256" key="2">
    <source>
        <dbReference type="ARBA" id="ARBA00005698"/>
    </source>
</evidence>
<keyword evidence="12 15" id="KW-0496">Mitochondrion</keyword>